<protein>
    <recommendedName>
        <fullName evidence="4">WWE domain-containing protein</fullName>
    </recommendedName>
</protein>
<gene>
    <name evidence="2" type="ORF">EGT74_02060</name>
</gene>
<feature type="chain" id="PRO_5018063828" description="WWE domain-containing protein" evidence="1">
    <location>
        <begin position="21"/>
        <end position="134"/>
    </location>
</feature>
<keyword evidence="3" id="KW-1185">Reference proteome</keyword>
<keyword evidence="1" id="KW-0732">Signal</keyword>
<dbReference type="Proteomes" id="UP000278351">
    <property type="component" value="Unassembled WGS sequence"/>
</dbReference>
<evidence type="ECO:0008006" key="4">
    <source>
        <dbReference type="Google" id="ProtNLM"/>
    </source>
</evidence>
<name>A0A3N4Q8M9_9BACT</name>
<comment type="caution">
    <text evidence="2">The sequence shown here is derived from an EMBL/GenBank/DDBJ whole genome shotgun (WGS) entry which is preliminary data.</text>
</comment>
<evidence type="ECO:0000313" key="3">
    <source>
        <dbReference type="Proteomes" id="UP000278351"/>
    </source>
</evidence>
<sequence length="134" mass="15275">MKKLLMLAAVIILTVPAGVAANSGKTAGGYTNIDQDWEKSKTGTWSGKKDGKTYWYKLDKNAQLWWSTDGQQWAVVDGGMWADKDGRWLKIGDGKLWWTADGGKNFAEVPEWKWEAPDGKWYKFDAKWTLWVNK</sequence>
<accession>A0A3N4Q8M9</accession>
<organism evidence="2 3">
    <name type="scientific">Chitinophaga lutea</name>
    <dbReference type="NCBI Taxonomy" id="2488634"/>
    <lineage>
        <taxon>Bacteria</taxon>
        <taxon>Pseudomonadati</taxon>
        <taxon>Bacteroidota</taxon>
        <taxon>Chitinophagia</taxon>
        <taxon>Chitinophagales</taxon>
        <taxon>Chitinophagaceae</taxon>
        <taxon>Chitinophaga</taxon>
    </lineage>
</organism>
<dbReference type="AlphaFoldDB" id="A0A3N4Q8M9"/>
<dbReference type="RefSeq" id="WP_123844870.1">
    <property type="nucleotide sequence ID" value="NZ_RPDH01000001.1"/>
</dbReference>
<dbReference type="OrthoDB" id="670594at2"/>
<feature type="signal peptide" evidence="1">
    <location>
        <begin position="1"/>
        <end position="20"/>
    </location>
</feature>
<reference evidence="2 3" key="1">
    <citation type="submission" date="2018-11" db="EMBL/GenBank/DDBJ databases">
        <title>Chitinophaga lutea sp.nov., isolate from arsenic contaminated soil.</title>
        <authorList>
            <person name="Zong Y."/>
        </authorList>
    </citation>
    <scope>NUCLEOTIDE SEQUENCE [LARGE SCALE GENOMIC DNA]</scope>
    <source>
        <strain evidence="2 3">ZY74</strain>
    </source>
</reference>
<evidence type="ECO:0000313" key="2">
    <source>
        <dbReference type="EMBL" id="RPE12360.1"/>
    </source>
</evidence>
<evidence type="ECO:0000256" key="1">
    <source>
        <dbReference type="SAM" id="SignalP"/>
    </source>
</evidence>
<dbReference type="EMBL" id="RPDH01000001">
    <property type="protein sequence ID" value="RPE12360.1"/>
    <property type="molecule type" value="Genomic_DNA"/>
</dbReference>
<proteinExistence type="predicted"/>